<dbReference type="SUPFAM" id="SSF51735">
    <property type="entry name" value="NAD(P)-binding Rossmann-fold domains"/>
    <property type="match status" value="1"/>
</dbReference>
<dbReference type="Proteomes" id="UP001300692">
    <property type="component" value="Unassembled WGS sequence"/>
</dbReference>
<comment type="similarity">
    <text evidence="1">Belongs to the short-chain dehydrogenases/reductases (SDR) family.</text>
</comment>
<evidence type="ECO:0000256" key="1">
    <source>
        <dbReference type="ARBA" id="ARBA00006484"/>
    </source>
</evidence>
<keyword evidence="2" id="KW-0560">Oxidoreductase</keyword>
<dbReference type="RefSeq" id="WP_264135815.1">
    <property type="nucleotide sequence ID" value="NZ_JAOYOD010000001.1"/>
</dbReference>
<dbReference type="Pfam" id="PF00106">
    <property type="entry name" value="adh_short"/>
    <property type="match status" value="1"/>
</dbReference>
<dbReference type="PROSITE" id="PS00061">
    <property type="entry name" value="ADH_SHORT"/>
    <property type="match status" value="1"/>
</dbReference>
<dbReference type="NCBIfam" id="NF005489">
    <property type="entry name" value="PRK07102.1"/>
    <property type="match status" value="1"/>
</dbReference>
<accession>A0ABT3CNC0</accession>
<proteinExistence type="inferred from homology"/>
<dbReference type="EMBL" id="JAOYOD010000001">
    <property type="protein sequence ID" value="MCV9385024.1"/>
    <property type="molecule type" value="Genomic_DNA"/>
</dbReference>
<dbReference type="InterPro" id="IPR020904">
    <property type="entry name" value="Sc_DH/Rdtase_CS"/>
</dbReference>
<sequence length="244" mass="27015">MMNTVLLIGATSDVAKAAARRYAKVGTNLILTSRRIVELENFAADLQIRYDVKVKLLSLDLSEFDSHEQFMKDLGSVPATSVVFAGYLGDQIEAQNHWGECQNIINSNYTGVISICNQLANQLEEKGSGVLAVFSSVAGDRGRKSNYLYGSAKAGLTAYLSGLRNRFGKTGIHVMTVKPGFMDTKMTADLDLPALLTASPDYVAETIIKAIKKKKNTVYVKWVWRYVMLIIRNIPEPIFKKLNL</sequence>
<organism evidence="3 4">
    <name type="scientific">Reichenbachiella ulvae</name>
    <dbReference type="NCBI Taxonomy" id="2980104"/>
    <lineage>
        <taxon>Bacteria</taxon>
        <taxon>Pseudomonadati</taxon>
        <taxon>Bacteroidota</taxon>
        <taxon>Cytophagia</taxon>
        <taxon>Cytophagales</taxon>
        <taxon>Reichenbachiellaceae</taxon>
        <taxon>Reichenbachiella</taxon>
    </lineage>
</organism>
<gene>
    <name evidence="3" type="ORF">N7U62_00035</name>
</gene>
<dbReference type="InterPro" id="IPR036291">
    <property type="entry name" value="NAD(P)-bd_dom_sf"/>
</dbReference>
<evidence type="ECO:0000313" key="4">
    <source>
        <dbReference type="Proteomes" id="UP001300692"/>
    </source>
</evidence>
<dbReference type="PANTHER" id="PTHR44196:SF1">
    <property type="entry name" value="DEHYDROGENASE_REDUCTASE SDR FAMILY MEMBER 7B"/>
    <property type="match status" value="1"/>
</dbReference>
<dbReference type="PRINTS" id="PR00081">
    <property type="entry name" value="GDHRDH"/>
</dbReference>
<comment type="caution">
    <text evidence="3">The sequence shown here is derived from an EMBL/GenBank/DDBJ whole genome shotgun (WGS) entry which is preliminary data.</text>
</comment>
<dbReference type="Gene3D" id="3.40.50.720">
    <property type="entry name" value="NAD(P)-binding Rossmann-like Domain"/>
    <property type="match status" value="1"/>
</dbReference>
<protein>
    <submittedName>
        <fullName evidence="3">SDR family oxidoreductase</fullName>
    </submittedName>
</protein>
<evidence type="ECO:0000313" key="3">
    <source>
        <dbReference type="EMBL" id="MCV9385024.1"/>
    </source>
</evidence>
<dbReference type="PANTHER" id="PTHR44196">
    <property type="entry name" value="DEHYDROGENASE/REDUCTASE SDR FAMILY MEMBER 7B"/>
    <property type="match status" value="1"/>
</dbReference>
<reference evidence="3 4" key="1">
    <citation type="submission" date="2022-10" db="EMBL/GenBank/DDBJ databases">
        <title>Comparative genomics and taxonomic characterization of three novel marine species of genus Reichenbachiella exhibiting antioxidant and polysaccharide degradation activities.</title>
        <authorList>
            <person name="Muhammad N."/>
            <person name="Lee Y.-J."/>
            <person name="Ko J."/>
            <person name="Kim S.-G."/>
        </authorList>
    </citation>
    <scope>NUCLEOTIDE SEQUENCE [LARGE SCALE GENOMIC DNA]</scope>
    <source>
        <strain evidence="3 4">ABR2-5</strain>
    </source>
</reference>
<keyword evidence="4" id="KW-1185">Reference proteome</keyword>
<dbReference type="InterPro" id="IPR002347">
    <property type="entry name" value="SDR_fam"/>
</dbReference>
<name>A0ABT3CNC0_9BACT</name>
<evidence type="ECO:0000256" key="2">
    <source>
        <dbReference type="ARBA" id="ARBA00023002"/>
    </source>
</evidence>